<proteinExistence type="inferred from homology"/>
<dbReference type="EMBL" id="KK365149">
    <property type="protein sequence ID" value="KCZ81164.1"/>
    <property type="molecule type" value="Genomic_DNA"/>
</dbReference>
<dbReference type="VEuPathDB" id="MicrosporidiaDB:H312_01456"/>
<dbReference type="PANTHER" id="PTHR12930:SF0">
    <property type="entry name" value="RING FINGER PROTEIN 113B"/>
    <property type="match status" value="1"/>
</dbReference>
<dbReference type="InterPro" id="IPR013083">
    <property type="entry name" value="Znf_RING/FYVE/PHD"/>
</dbReference>
<feature type="domain" description="C3H1-type" evidence="8">
    <location>
        <begin position="10"/>
        <end position="38"/>
    </location>
</feature>
<evidence type="ECO:0000256" key="4">
    <source>
        <dbReference type="ARBA" id="ARBA00022833"/>
    </source>
</evidence>
<dbReference type="SUPFAM" id="SSF90229">
    <property type="entry name" value="CCCH zinc finger"/>
    <property type="match status" value="1"/>
</dbReference>
<dbReference type="Gene3D" id="3.30.40.10">
    <property type="entry name" value="Zinc/RING finger domain, C3HC4 (zinc finger)"/>
    <property type="match status" value="1"/>
</dbReference>
<keyword evidence="4 5" id="KW-0862">Zinc</keyword>
<dbReference type="GO" id="GO:0005684">
    <property type="term" value="C:U2-type spliceosomal complex"/>
    <property type="evidence" value="ECO:0007669"/>
    <property type="project" value="TreeGrafter"/>
</dbReference>
<dbReference type="OrthoDB" id="25761at2759"/>
<dbReference type="SMART" id="SM00356">
    <property type="entry name" value="ZnF_C3H1"/>
    <property type="match status" value="1"/>
</dbReference>
<keyword evidence="6" id="KW-0747">Spliceosome</keyword>
<evidence type="ECO:0000256" key="1">
    <source>
        <dbReference type="ARBA" id="ARBA00009161"/>
    </source>
</evidence>
<dbReference type="PROSITE" id="PS50089">
    <property type="entry name" value="ZF_RING_2"/>
    <property type="match status" value="1"/>
</dbReference>
<dbReference type="AlphaFoldDB" id="A0A059F2F0"/>
<evidence type="ECO:0000256" key="5">
    <source>
        <dbReference type="PROSITE-ProRule" id="PRU00723"/>
    </source>
</evidence>
<dbReference type="GO" id="GO:0008270">
    <property type="term" value="F:zinc ion binding"/>
    <property type="evidence" value="ECO:0007669"/>
    <property type="project" value="UniProtKB-KW"/>
</dbReference>
<dbReference type="STRING" id="1288291.A0A059F2F0"/>
<dbReference type="InterPro" id="IPR036855">
    <property type="entry name" value="Znf_CCCH_sf"/>
</dbReference>
<reference evidence="10" key="1">
    <citation type="submission" date="2013-02" db="EMBL/GenBank/DDBJ databases">
        <authorList>
            <consortium name="The Broad Institute Genome Sequencing Platform"/>
            <person name="Cuomo C."/>
            <person name="Becnel J."/>
            <person name="Sanscrainte N."/>
            <person name="Walker B."/>
            <person name="Young S.K."/>
            <person name="Zeng Q."/>
            <person name="Gargeya S."/>
            <person name="Fitzgerald M."/>
            <person name="Haas B."/>
            <person name="Abouelleil A."/>
            <person name="Alvarado L."/>
            <person name="Arachchi H.M."/>
            <person name="Berlin A.M."/>
            <person name="Chapman S.B."/>
            <person name="Dewar J."/>
            <person name="Goldberg J."/>
            <person name="Griggs A."/>
            <person name="Gujja S."/>
            <person name="Hansen M."/>
            <person name="Howarth C."/>
            <person name="Imamovic A."/>
            <person name="Larimer J."/>
            <person name="McCowan C."/>
            <person name="Murphy C."/>
            <person name="Neiman D."/>
            <person name="Pearson M."/>
            <person name="Priest M."/>
            <person name="Roberts A."/>
            <person name="Saif S."/>
            <person name="Shea T."/>
            <person name="Sisk P."/>
            <person name="Sykes S."/>
            <person name="Wortman J."/>
            <person name="Nusbaum C."/>
            <person name="Birren B."/>
        </authorList>
    </citation>
    <scope>NUCLEOTIDE SEQUENCE [LARGE SCALE GENOMIC DNA]</scope>
    <source>
        <strain evidence="10">PRA339</strain>
    </source>
</reference>
<dbReference type="PROSITE" id="PS50103">
    <property type="entry name" value="ZF_C3H1"/>
    <property type="match status" value="1"/>
</dbReference>
<dbReference type="PROSITE" id="PS00518">
    <property type="entry name" value="ZF_RING_1"/>
    <property type="match status" value="1"/>
</dbReference>
<evidence type="ECO:0000256" key="6">
    <source>
        <dbReference type="RuleBase" id="RU367110"/>
    </source>
</evidence>
<comment type="subunit">
    <text evidence="6">Associated with the spliceosome.</text>
</comment>
<accession>A0A059F2F0</accession>
<dbReference type="HOGENOM" id="CLU_2291683_0_0_1"/>
<feature type="domain" description="RING-type" evidence="7">
    <location>
        <begin position="54"/>
        <end position="92"/>
    </location>
</feature>
<evidence type="ECO:0000256" key="3">
    <source>
        <dbReference type="ARBA" id="ARBA00022771"/>
    </source>
</evidence>
<keyword evidence="6" id="KW-0508">mRNA splicing</keyword>
<protein>
    <recommendedName>
        <fullName evidence="6">Pre-mRNA-splicing factor CWC24</fullName>
    </recommendedName>
</protein>
<gene>
    <name evidence="9" type="ORF">H312_01456</name>
</gene>
<dbReference type="Pfam" id="PF00642">
    <property type="entry name" value="zf-CCCH"/>
    <property type="match status" value="1"/>
</dbReference>
<keyword evidence="2 5" id="KW-0479">Metal-binding</keyword>
<dbReference type="InterPro" id="IPR000571">
    <property type="entry name" value="Znf_CCCH"/>
</dbReference>
<keyword evidence="3 5" id="KW-0863">Zinc-finger</keyword>
<keyword evidence="6" id="KW-0539">Nucleus</keyword>
<dbReference type="PANTHER" id="PTHR12930">
    <property type="entry name" value="ZINC FINGER PROTEIN 183"/>
    <property type="match status" value="1"/>
</dbReference>
<reference evidence="9 10" key="2">
    <citation type="submission" date="2014-03" db="EMBL/GenBank/DDBJ databases">
        <title>The Genome Sequence of Anncaliia algerae insect isolate PRA339.</title>
        <authorList>
            <consortium name="The Broad Institute Genome Sequencing Platform"/>
            <consortium name="The Broad Institute Genome Sequencing Center for Infectious Disease"/>
            <person name="Cuomo C."/>
            <person name="Becnel J."/>
            <person name="Sanscrainte N."/>
            <person name="Walker B."/>
            <person name="Young S.K."/>
            <person name="Zeng Q."/>
            <person name="Gargeya S."/>
            <person name="Fitzgerald M."/>
            <person name="Haas B."/>
            <person name="Abouelleil A."/>
            <person name="Alvarado L."/>
            <person name="Arachchi H.M."/>
            <person name="Berlin A.M."/>
            <person name="Chapman S.B."/>
            <person name="Dewar J."/>
            <person name="Goldberg J."/>
            <person name="Griggs A."/>
            <person name="Gujja S."/>
            <person name="Hansen M."/>
            <person name="Howarth C."/>
            <person name="Imamovic A."/>
            <person name="Larimer J."/>
            <person name="McCowan C."/>
            <person name="Murphy C."/>
            <person name="Neiman D."/>
            <person name="Pearson M."/>
            <person name="Priest M."/>
            <person name="Roberts A."/>
            <person name="Saif S."/>
            <person name="Shea T."/>
            <person name="Sisk P."/>
            <person name="Sykes S."/>
            <person name="Wortman J."/>
            <person name="Nusbaum C."/>
            <person name="Birren B."/>
        </authorList>
    </citation>
    <scope>NUCLEOTIDE SEQUENCE [LARGE SCALE GENOMIC DNA]</scope>
    <source>
        <strain evidence="9 10">PRA339</strain>
    </source>
</reference>
<keyword evidence="6" id="KW-0238">DNA-binding</keyword>
<dbReference type="GO" id="GO:0006397">
    <property type="term" value="P:mRNA processing"/>
    <property type="evidence" value="ECO:0007669"/>
    <property type="project" value="UniProtKB-KW"/>
</dbReference>
<dbReference type="SMART" id="SM00184">
    <property type="entry name" value="RING"/>
    <property type="match status" value="1"/>
</dbReference>
<evidence type="ECO:0000313" key="9">
    <source>
        <dbReference type="EMBL" id="KCZ81164.1"/>
    </source>
</evidence>
<comment type="function">
    <text evidence="6">Involved in pre-mRNA splicing.</text>
</comment>
<dbReference type="InterPro" id="IPR001841">
    <property type="entry name" value="Znf_RING"/>
</dbReference>
<comment type="similarity">
    <text evidence="1 6">Belongs to the CWC24 family.</text>
</comment>
<dbReference type="InterPro" id="IPR017907">
    <property type="entry name" value="Znf_RING_CS"/>
</dbReference>
<evidence type="ECO:0000259" key="8">
    <source>
        <dbReference type="PROSITE" id="PS50103"/>
    </source>
</evidence>
<evidence type="ECO:0000256" key="2">
    <source>
        <dbReference type="ARBA" id="ARBA00022723"/>
    </source>
</evidence>
<dbReference type="Proteomes" id="UP000030655">
    <property type="component" value="Unassembled WGS sequence"/>
</dbReference>
<dbReference type="GO" id="GO:0003677">
    <property type="term" value="F:DNA binding"/>
    <property type="evidence" value="ECO:0007669"/>
    <property type="project" value="UniProtKB-UniRule"/>
</dbReference>
<feature type="zinc finger region" description="C3H1-type" evidence="5">
    <location>
        <begin position="10"/>
        <end position="38"/>
    </location>
</feature>
<keyword evidence="10" id="KW-1185">Reference proteome</keyword>
<sequence>MEENKRAKISSHKTICMPFYKTGHCGYGSECIYLHIREDDLDLKLDDISFKNMCNLCKKETTDGVYTECNHIYCLECVLDYSEKESKCYVCKLNTFGRFYPIN</sequence>
<keyword evidence="6" id="KW-0507">mRNA processing</keyword>
<organism evidence="9 10">
    <name type="scientific">Anncaliia algerae PRA339</name>
    <dbReference type="NCBI Taxonomy" id="1288291"/>
    <lineage>
        <taxon>Eukaryota</taxon>
        <taxon>Fungi</taxon>
        <taxon>Fungi incertae sedis</taxon>
        <taxon>Microsporidia</taxon>
        <taxon>Tubulinosematoidea</taxon>
        <taxon>Tubulinosematidae</taxon>
        <taxon>Anncaliia</taxon>
    </lineage>
</organism>
<dbReference type="Pfam" id="PF13920">
    <property type="entry name" value="zf-C3HC4_3"/>
    <property type="match status" value="1"/>
</dbReference>
<evidence type="ECO:0000259" key="7">
    <source>
        <dbReference type="PROSITE" id="PS50089"/>
    </source>
</evidence>
<name>A0A059F2F0_9MICR</name>
<comment type="subcellular location">
    <subcellularLocation>
        <location evidence="6">Nucleus</location>
    </subcellularLocation>
</comment>
<dbReference type="InterPro" id="IPR039971">
    <property type="entry name" value="CWC24-like"/>
</dbReference>
<dbReference type="SUPFAM" id="SSF57850">
    <property type="entry name" value="RING/U-box"/>
    <property type="match status" value="1"/>
</dbReference>
<evidence type="ECO:0000313" key="10">
    <source>
        <dbReference type="Proteomes" id="UP000030655"/>
    </source>
</evidence>
<dbReference type="GO" id="GO:0034247">
    <property type="term" value="P:snoRNA splicing"/>
    <property type="evidence" value="ECO:0007669"/>
    <property type="project" value="TreeGrafter"/>
</dbReference>